<dbReference type="AlphaFoldDB" id="A0A2Z6IHC9"/>
<protein>
    <submittedName>
        <fullName evidence="1">Uncharacterized protein</fullName>
    </submittedName>
</protein>
<reference evidence="1 2" key="1">
    <citation type="journal article" date="2018" name="Microbiol. Resour. Announc.">
        <title>Complete Genome Sequence of Acidithiobacillus ferridurans JCM 18981.</title>
        <authorList>
            <person name="Miyauchi T."/>
            <person name="Kouzuma A."/>
            <person name="Abe T."/>
            <person name="Watanabe K."/>
        </authorList>
    </citation>
    <scope>NUCLEOTIDE SEQUENCE [LARGE SCALE GENOMIC DNA]</scope>
    <source>
        <strain evidence="2">ATCC 33020 / DSM 29468 / JCM 18981 / 11Fe</strain>
    </source>
</reference>
<evidence type="ECO:0000313" key="1">
    <source>
        <dbReference type="EMBL" id="BBF63977.1"/>
    </source>
</evidence>
<dbReference type="KEGG" id="afj:AFERRID_01950"/>
<dbReference type="GO" id="GO:0006355">
    <property type="term" value="P:regulation of DNA-templated transcription"/>
    <property type="evidence" value="ECO:0007669"/>
    <property type="project" value="InterPro"/>
</dbReference>
<keyword evidence="2" id="KW-1185">Reference proteome</keyword>
<dbReference type="InterPro" id="IPR010985">
    <property type="entry name" value="Ribbon_hlx_hlx"/>
</dbReference>
<evidence type="ECO:0000313" key="2">
    <source>
        <dbReference type="Proteomes" id="UP000280188"/>
    </source>
</evidence>
<dbReference type="EMBL" id="AP018795">
    <property type="protein sequence ID" value="BBF63977.1"/>
    <property type="molecule type" value="Genomic_DNA"/>
</dbReference>
<dbReference type="RefSeq" id="WP_126604199.1">
    <property type="nucleotide sequence ID" value="NZ_JABBHS010000330.1"/>
</dbReference>
<dbReference type="SUPFAM" id="SSF47598">
    <property type="entry name" value="Ribbon-helix-helix"/>
    <property type="match status" value="1"/>
</dbReference>
<proteinExistence type="predicted"/>
<sequence length="155" mass="17489">MGNIIEYNGYQASIEYSSEDCILFGRVLHINSLITFEASDASAIEAAFRSAIDEYLEYCKRANVEPNKAYSGTLNVRIGSERHRNIAFSASKEGCSVNETICKAIDLFFENRSKSTIQNGSFLTGNQWEKVPQDDWKWSLAMQSDDDGGNNERRH</sequence>
<dbReference type="InterPro" id="IPR035069">
    <property type="entry name" value="TTHA1013/TTHA0281-like"/>
</dbReference>
<dbReference type="InterPro" id="IPR008651">
    <property type="entry name" value="Uncharacterised_HicB"/>
</dbReference>
<name>A0A2Z6IHC9_ACIFI</name>
<dbReference type="Proteomes" id="UP000280188">
    <property type="component" value="Chromosome"/>
</dbReference>
<organism evidence="1 2">
    <name type="scientific">Acidithiobacillus ferridurans</name>
    <dbReference type="NCBI Taxonomy" id="1232575"/>
    <lineage>
        <taxon>Bacteria</taxon>
        <taxon>Pseudomonadati</taxon>
        <taxon>Pseudomonadota</taxon>
        <taxon>Acidithiobacillia</taxon>
        <taxon>Acidithiobacillales</taxon>
        <taxon>Acidithiobacillaceae</taxon>
        <taxon>Acidithiobacillus</taxon>
    </lineage>
</organism>
<accession>A0A2Z6IHC9</accession>
<dbReference type="Pfam" id="PF05534">
    <property type="entry name" value="HicB"/>
    <property type="match status" value="1"/>
</dbReference>
<dbReference type="SUPFAM" id="SSF143100">
    <property type="entry name" value="TTHA1013/TTHA0281-like"/>
    <property type="match status" value="1"/>
</dbReference>
<gene>
    <name evidence="1" type="ORF">AFERRID_01950</name>
</gene>